<keyword evidence="2" id="KW-1185">Reference proteome</keyword>
<accession>A0AA38G0D9</accession>
<name>A0AA38G0D9_TAXCH</name>
<organism evidence="1 2">
    <name type="scientific">Taxus chinensis</name>
    <name type="common">Chinese yew</name>
    <name type="synonym">Taxus wallichiana var. chinensis</name>
    <dbReference type="NCBI Taxonomy" id="29808"/>
    <lineage>
        <taxon>Eukaryota</taxon>
        <taxon>Viridiplantae</taxon>
        <taxon>Streptophyta</taxon>
        <taxon>Embryophyta</taxon>
        <taxon>Tracheophyta</taxon>
        <taxon>Spermatophyta</taxon>
        <taxon>Pinopsida</taxon>
        <taxon>Pinidae</taxon>
        <taxon>Conifers II</taxon>
        <taxon>Cupressales</taxon>
        <taxon>Taxaceae</taxon>
        <taxon>Taxus</taxon>
    </lineage>
</organism>
<evidence type="ECO:0000313" key="2">
    <source>
        <dbReference type="Proteomes" id="UP000824469"/>
    </source>
</evidence>
<feature type="non-terminal residue" evidence="1">
    <location>
        <position position="1"/>
    </location>
</feature>
<dbReference type="AlphaFoldDB" id="A0AA38G0D9"/>
<evidence type="ECO:0000313" key="1">
    <source>
        <dbReference type="EMBL" id="KAH9312838.1"/>
    </source>
</evidence>
<dbReference type="EMBL" id="JAHRHJ020000006">
    <property type="protein sequence ID" value="KAH9312838.1"/>
    <property type="molecule type" value="Genomic_DNA"/>
</dbReference>
<sequence>MAGLALTTTAELQFSRRSWLLTTPISKYNTLGNHICMHRNKVHSYVWISSGEKAPWFCTSSYKESE</sequence>
<protein>
    <submittedName>
        <fullName evidence="1">Uncharacterized protein</fullName>
    </submittedName>
</protein>
<proteinExistence type="predicted"/>
<reference evidence="1 2" key="1">
    <citation type="journal article" date="2021" name="Nat. Plants">
        <title>The Taxus genome provides insights into paclitaxel biosynthesis.</title>
        <authorList>
            <person name="Xiong X."/>
            <person name="Gou J."/>
            <person name="Liao Q."/>
            <person name="Li Y."/>
            <person name="Zhou Q."/>
            <person name="Bi G."/>
            <person name="Li C."/>
            <person name="Du R."/>
            <person name="Wang X."/>
            <person name="Sun T."/>
            <person name="Guo L."/>
            <person name="Liang H."/>
            <person name="Lu P."/>
            <person name="Wu Y."/>
            <person name="Zhang Z."/>
            <person name="Ro D.K."/>
            <person name="Shang Y."/>
            <person name="Huang S."/>
            <person name="Yan J."/>
        </authorList>
    </citation>
    <scope>NUCLEOTIDE SEQUENCE [LARGE SCALE GENOMIC DNA]</scope>
    <source>
        <strain evidence="1">Ta-2019</strain>
    </source>
</reference>
<dbReference type="Proteomes" id="UP000824469">
    <property type="component" value="Unassembled WGS sequence"/>
</dbReference>
<comment type="caution">
    <text evidence="1">The sequence shown here is derived from an EMBL/GenBank/DDBJ whole genome shotgun (WGS) entry which is preliminary data.</text>
</comment>
<gene>
    <name evidence="1" type="ORF">KI387_027873</name>
</gene>